<keyword evidence="3 5" id="KW-1133">Transmembrane helix</keyword>
<dbReference type="Proteomes" id="UP000822476">
    <property type="component" value="Unassembled WGS sequence"/>
</dbReference>
<accession>A0A8S9YGL0</accession>
<keyword evidence="7" id="KW-1185">Reference proteome</keyword>
<evidence type="ECO:0000256" key="5">
    <source>
        <dbReference type="SAM" id="Phobius"/>
    </source>
</evidence>
<dbReference type="GO" id="GO:0005739">
    <property type="term" value="C:mitochondrion"/>
    <property type="evidence" value="ECO:0007669"/>
    <property type="project" value="TreeGrafter"/>
</dbReference>
<dbReference type="EMBL" id="JTDE01020925">
    <property type="protein sequence ID" value="KAF7233627.1"/>
    <property type="molecule type" value="Genomic_DNA"/>
</dbReference>
<name>A0A8S9YGL0_9TREM</name>
<proteinExistence type="predicted"/>
<dbReference type="InterPro" id="IPR019537">
    <property type="entry name" value="TMEM65"/>
</dbReference>
<evidence type="ECO:0000256" key="1">
    <source>
        <dbReference type="ARBA" id="ARBA00004141"/>
    </source>
</evidence>
<comment type="caution">
    <text evidence="6">The sequence shown here is derived from an EMBL/GenBank/DDBJ whole genome shotgun (WGS) entry which is preliminary data.</text>
</comment>
<keyword evidence="4 5" id="KW-0472">Membrane</keyword>
<evidence type="ECO:0000256" key="4">
    <source>
        <dbReference type="ARBA" id="ARBA00023136"/>
    </source>
</evidence>
<dbReference type="AlphaFoldDB" id="A0A8S9YGL0"/>
<evidence type="ECO:0000313" key="7">
    <source>
        <dbReference type="Proteomes" id="UP000822476"/>
    </source>
</evidence>
<feature type="transmembrane region" description="Helical" evidence="5">
    <location>
        <begin position="128"/>
        <end position="147"/>
    </location>
</feature>
<comment type="subcellular location">
    <subcellularLocation>
        <location evidence="1">Membrane</location>
        <topology evidence="1">Multi-pass membrane protein</topology>
    </subcellularLocation>
</comment>
<organism evidence="6 7">
    <name type="scientific">Paragonimus skrjabini miyazakii</name>
    <dbReference type="NCBI Taxonomy" id="59628"/>
    <lineage>
        <taxon>Eukaryota</taxon>
        <taxon>Metazoa</taxon>
        <taxon>Spiralia</taxon>
        <taxon>Lophotrochozoa</taxon>
        <taxon>Platyhelminthes</taxon>
        <taxon>Trematoda</taxon>
        <taxon>Digenea</taxon>
        <taxon>Plagiorchiida</taxon>
        <taxon>Troglotremata</taxon>
        <taxon>Troglotrematidae</taxon>
        <taxon>Paragonimus</taxon>
    </lineage>
</organism>
<feature type="transmembrane region" description="Helical" evidence="5">
    <location>
        <begin position="192"/>
        <end position="213"/>
    </location>
</feature>
<dbReference type="OrthoDB" id="430821at2759"/>
<keyword evidence="2 5" id="KW-0812">Transmembrane</keyword>
<evidence type="ECO:0000256" key="2">
    <source>
        <dbReference type="ARBA" id="ARBA00022692"/>
    </source>
</evidence>
<dbReference type="Pfam" id="PF10507">
    <property type="entry name" value="TMEM65"/>
    <property type="match status" value="1"/>
</dbReference>
<evidence type="ECO:0000256" key="3">
    <source>
        <dbReference type="ARBA" id="ARBA00022989"/>
    </source>
</evidence>
<dbReference type="GO" id="GO:0016020">
    <property type="term" value="C:membrane"/>
    <property type="evidence" value="ECO:0007669"/>
    <property type="project" value="UniProtKB-SubCell"/>
</dbReference>
<protein>
    <recommendedName>
        <fullName evidence="8">Transmembrane protein 65</fullName>
    </recommendedName>
</protein>
<dbReference type="PANTHER" id="PTHR21706">
    <property type="entry name" value="TRANSMEMBRANE PROTEIN 65"/>
    <property type="match status" value="1"/>
</dbReference>
<evidence type="ECO:0008006" key="8">
    <source>
        <dbReference type="Google" id="ProtNLM"/>
    </source>
</evidence>
<gene>
    <name evidence="6" type="ORF">EG68_11495</name>
</gene>
<feature type="transmembrane region" description="Helical" evidence="5">
    <location>
        <begin position="92"/>
        <end position="116"/>
    </location>
</feature>
<reference evidence="6" key="1">
    <citation type="submission" date="2019-07" db="EMBL/GenBank/DDBJ databases">
        <title>Annotation for the trematode Paragonimus miyazaki's.</title>
        <authorList>
            <person name="Choi Y.-J."/>
        </authorList>
    </citation>
    <scope>NUCLEOTIDE SEQUENCE</scope>
    <source>
        <strain evidence="6">Japan</strain>
    </source>
</reference>
<sequence>MRSTLKYWLCVYSLPRQSFAVRSFQTYNSLSGSFGRPRTENWAARVVQGLSEIERSLLLRELTKYKCPPTQGMDVTTTGGVSRPVSSSHTRLVFIANGLPFIGFGFLDNFIMIVAVSHFAWLPFQGEYIDLTFASVFSLSTMAAAGLGNWISDLCGIGTVGYVERFAAKLGFVIPRMTQEQSESSRIQWATVLGRAAGISLGCFLGMLPLFWFDRRPLPGESPDS</sequence>
<dbReference type="PANTHER" id="PTHR21706:SF15">
    <property type="entry name" value="TRANSMEMBRANE PROTEIN 65"/>
    <property type="match status" value="1"/>
</dbReference>
<evidence type="ECO:0000313" key="6">
    <source>
        <dbReference type="EMBL" id="KAF7233627.1"/>
    </source>
</evidence>